<gene>
    <name evidence="1" type="ORF">Tco_1018563</name>
</gene>
<name>A0ABQ5FW23_9ASTR</name>
<dbReference type="PANTHER" id="PTHR45786">
    <property type="entry name" value="DNA BINDING PROTEIN-LIKE"/>
    <property type="match status" value="1"/>
</dbReference>
<evidence type="ECO:0000313" key="1">
    <source>
        <dbReference type="EMBL" id="GJT67083.1"/>
    </source>
</evidence>
<feature type="non-terminal residue" evidence="1">
    <location>
        <position position="1"/>
    </location>
</feature>
<protein>
    <submittedName>
        <fullName evidence="1">Uncharacterized protein</fullName>
    </submittedName>
</protein>
<accession>A0ABQ5FW23</accession>
<reference evidence="1" key="2">
    <citation type="submission" date="2022-01" db="EMBL/GenBank/DDBJ databases">
        <authorList>
            <person name="Yamashiro T."/>
            <person name="Shiraishi A."/>
            <person name="Satake H."/>
            <person name="Nakayama K."/>
        </authorList>
    </citation>
    <scope>NUCLEOTIDE SEQUENCE</scope>
</reference>
<comment type="caution">
    <text evidence="1">The sequence shown here is derived from an EMBL/GenBank/DDBJ whole genome shotgun (WGS) entry which is preliminary data.</text>
</comment>
<reference evidence="1" key="1">
    <citation type="journal article" date="2022" name="Int. J. Mol. Sci.">
        <title>Draft Genome of Tanacetum Coccineum: Genomic Comparison of Closely Related Tanacetum-Family Plants.</title>
        <authorList>
            <person name="Yamashiro T."/>
            <person name="Shiraishi A."/>
            <person name="Nakayama K."/>
            <person name="Satake H."/>
        </authorList>
    </citation>
    <scope>NUCLEOTIDE SEQUENCE</scope>
</reference>
<keyword evidence="2" id="KW-1185">Reference proteome</keyword>
<dbReference type="Proteomes" id="UP001151760">
    <property type="component" value="Unassembled WGS sequence"/>
</dbReference>
<sequence length="88" mass="9823">NGETTSSGKKKIDHQLTTKIRDMLDTNNPLVAEFLMRDGRKYNLPTASEVAALIVGDFDSTKHKRDIILEEPGGDLQRISELHPSYLA</sequence>
<organism evidence="1 2">
    <name type="scientific">Tanacetum coccineum</name>
    <dbReference type="NCBI Taxonomy" id="301880"/>
    <lineage>
        <taxon>Eukaryota</taxon>
        <taxon>Viridiplantae</taxon>
        <taxon>Streptophyta</taxon>
        <taxon>Embryophyta</taxon>
        <taxon>Tracheophyta</taxon>
        <taxon>Spermatophyta</taxon>
        <taxon>Magnoliopsida</taxon>
        <taxon>eudicotyledons</taxon>
        <taxon>Gunneridae</taxon>
        <taxon>Pentapetalae</taxon>
        <taxon>asterids</taxon>
        <taxon>campanulids</taxon>
        <taxon>Asterales</taxon>
        <taxon>Asteraceae</taxon>
        <taxon>Asteroideae</taxon>
        <taxon>Anthemideae</taxon>
        <taxon>Anthemidinae</taxon>
        <taxon>Tanacetum</taxon>
    </lineage>
</organism>
<proteinExistence type="predicted"/>
<dbReference type="EMBL" id="BQNB010017775">
    <property type="protein sequence ID" value="GJT67083.1"/>
    <property type="molecule type" value="Genomic_DNA"/>
</dbReference>
<dbReference type="PANTHER" id="PTHR45786:SF74">
    <property type="entry name" value="ATP-DEPENDENT DNA HELICASE"/>
    <property type="match status" value="1"/>
</dbReference>
<evidence type="ECO:0000313" key="2">
    <source>
        <dbReference type="Proteomes" id="UP001151760"/>
    </source>
</evidence>